<evidence type="ECO:0000313" key="6">
    <source>
        <dbReference type="EMBL" id="KAL1602469.1"/>
    </source>
</evidence>
<dbReference type="Proteomes" id="UP001521785">
    <property type="component" value="Unassembled WGS sequence"/>
</dbReference>
<sequence>MNGPLIVAKDRYWGESSPCENQTTTCLQDLNLQQAVDDFVNFARNAPIPFDPSNSSNADKAPWVWVGGSYSGALAAYIEKASFPKEFLLDE</sequence>
<name>A0ABR3RDE3_9PLEO</name>
<evidence type="ECO:0000256" key="2">
    <source>
        <dbReference type="ARBA" id="ARBA00022670"/>
    </source>
</evidence>
<comment type="caution">
    <text evidence="6">The sequence shown here is derived from an EMBL/GenBank/DDBJ whole genome shotgun (WGS) entry which is preliminary data.</text>
</comment>
<evidence type="ECO:0000313" key="7">
    <source>
        <dbReference type="Proteomes" id="UP001521785"/>
    </source>
</evidence>
<dbReference type="Gene3D" id="3.40.50.1820">
    <property type="entry name" value="alpha/beta hydrolase"/>
    <property type="match status" value="1"/>
</dbReference>
<keyword evidence="2" id="KW-0645">Protease</keyword>
<proteinExistence type="inferred from homology"/>
<keyword evidence="4" id="KW-0378">Hydrolase</keyword>
<gene>
    <name evidence="6" type="ORF">SLS60_005885</name>
</gene>
<reference evidence="6 7" key="1">
    <citation type="submission" date="2024-02" db="EMBL/GenBank/DDBJ databases">
        <title>De novo assembly and annotation of 12 fungi associated with fruit tree decline syndrome in Ontario, Canada.</title>
        <authorList>
            <person name="Sulman M."/>
            <person name="Ellouze W."/>
            <person name="Ilyukhin E."/>
        </authorList>
    </citation>
    <scope>NUCLEOTIDE SEQUENCE [LARGE SCALE GENOMIC DNA]</scope>
    <source>
        <strain evidence="6 7">M42-189</strain>
    </source>
</reference>
<evidence type="ECO:0000256" key="4">
    <source>
        <dbReference type="ARBA" id="ARBA00022801"/>
    </source>
</evidence>
<evidence type="ECO:0000256" key="1">
    <source>
        <dbReference type="ARBA" id="ARBA00011079"/>
    </source>
</evidence>
<comment type="similarity">
    <text evidence="1">Belongs to the peptidase S28 family.</text>
</comment>
<organism evidence="6 7">
    <name type="scientific">Paraconiothyrium brasiliense</name>
    <dbReference type="NCBI Taxonomy" id="300254"/>
    <lineage>
        <taxon>Eukaryota</taxon>
        <taxon>Fungi</taxon>
        <taxon>Dikarya</taxon>
        <taxon>Ascomycota</taxon>
        <taxon>Pezizomycotina</taxon>
        <taxon>Dothideomycetes</taxon>
        <taxon>Pleosporomycetidae</taxon>
        <taxon>Pleosporales</taxon>
        <taxon>Massarineae</taxon>
        <taxon>Didymosphaeriaceae</taxon>
        <taxon>Paraconiothyrium</taxon>
    </lineage>
</organism>
<evidence type="ECO:0008006" key="8">
    <source>
        <dbReference type="Google" id="ProtNLM"/>
    </source>
</evidence>
<evidence type="ECO:0000256" key="3">
    <source>
        <dbReference type="ARBA" id="ARBA00022729"/>
    </source>
</evidence>
<evidence type="ECO:0000256" key="5">
    <source>
        <dbReference type="ARBA" id="ARBA00023180"/>
    </source>
</evidence>
<accession>A0ABR3RDE3</accession>
<dbReference type="InterPro" id="IPR029058">
    <property type="entry name" value="AB_hydrolase_fold"/>
</dbReference>
<dbReference type="PANTHER" id="PTHR11010">
    <property type="entry name" value="PROTEASE S28 PRO-X CARBOXYPEPTIDASE-RELATED"/>
    <property type="match status" value="1"/>
</dbReference>
<dbReference type="Pfam" id="PF05577">
    <property type="entry name" value="Peptidase_S28"/>
    <property type="match status" value="1"/>
</dbReference>
<keyword evidence="3" id="KW-0732">Signal</keyword>
<protein>
    <recommendedName>
        <fullName evidence="8">Carboxylesterase type B domain-containing protein</fullName>
    </recommendedName>
</protein>
<keyword evidence="7" id="KW-1185">Reference proteome</keyword>
<dbReference type="InterPro" id="IPR008758">
    <property type="entry name" value="Peptidase_S28"/>
</dbReference>
<keyword evidence="5" id="KW-0325">Glycoprotein</keyword>
<dbReference type="EMBL" id="JAKJXO020000007">
    <property type="protein sequence ID" value="KAL1602469.1"/>
    <property type="molecule type" value="Genomic_DNA"/>
</dbReference>
<dbReference type="PANTHER" id="PTHR11010:SF23">
    <property type="entry name" value="SERINE PEPTIDASE"/>
    <property type="match status" value="1"/>
</dbReference>